<gene>
    <name evidence="2" type="ORF">C4K88_15520</name>
</gene>
<feature type="domain" description="N-acetyltransferase" evidence="1">
    <location>
        <begin position="20"/>
        <end position="182"/>
    </location>
</feature>
<keyword evidence="2" id="KW-0808">Transferase</keyword>
<dbReference type="RefSeq" id="WP_104122578.1">
    <property type="nucleotide sequence ID" value="NZ_PRKW01000007.1"/>
</dbReference>
<comment type="caution">
    <text evidence="2">The sequence shown here is derived from an EMBL/GenBank/DDBJ whole genome shotgun (WGS) entry which is preliminary data.</text>
</comment>
<dbReference type="GO" id="GO:0008999">
    <property type="term" value="F:protein-N-terminal-alanine acetyltransferase activity"/>
    <property type="evidence" value="ECO:0007669"/>
    <property type="project" value="TreeGrafter"/>
</dbReference>
<dbReference type="Gene3D" id="3.40.630.30">
    <property type="match status" value="1"/>
</dbReference>
<evidence type="ECO:0000313" key="2">
    <source>
        <dbReference type="EMBL" id="PPB47884.1"/>
    </source>
</evidence>
<dbReference type="OrthoDB" id="2061990at2"/>
<evidence type="ECO:0000313" key="3">
    <source>
        <dbReference type="Proteomes" id="UP000239297"/>
    </source>
</evidence>
<dbReference type="PANTHER" id="PTHR43441:SF10">
    <property type="entry name" value="ACETYLTRANSFERASE"/>
    <property type="match status" value="1"/>
</dbReference>
<dbReference type="GO" id="GO:1990189">
    <property type="term" value="F:protein N-terminal-serine acetyltransferase activity"/>
    <property type="evidence" value="ECO:0007669"/>
    <property type="project" value="TreeGrafter"/>
</dbReference>
<dbReference type="PROSITE" id="PS51186">
    <property type="entry name" value="GNAT"/>
    <property type="match status" value="1"/>
</dbReference>
<dbReference type="Pfam" id="PF13302">
    <property type="entry name" value="Acetyltransf_3"/>
    <property type="match status" value="1"/>
</dbReference>
<dbReference type="GO" id="GO:0005737">
    <property type="term" value="C:cytoplasm"/>
    <property type="evidence" value="ECO:0007669"/>
    <property type="project" value="TreeGrafter"/>
</dbReference>
<dbReference type="SUPFAM" id="SSF55729">
    <property type="entry name" value="Acyl-CoA N-acyltransferases (Nat)"/>
    <property type="match status" value="1"/>
</dbReference>
<protein>
    <submittedName>
        <fullName evidence="2">GNAT family N-acetyltransferase</fullName>
    </submittedName>
</protein>
<accession>A0A2S5ITI8</accession>
<dbReference type="InterPro" id="IPR051908">
    <property type="entry name" value="Ribosomal_N-acetyltransferase"/>
</dbReference>
<dbReference type="InterPro" id="IPR016181">
    <property type="entry name" value="Acyl_CoA_acyltransferase"/>
</dbReference>
<reference evidence="2 3" key="1">
    <citation type="journal article" date="2014" name="Int. J. Syst. Evol. Microbiol.">
        <title>Arthrobacter pityocampae sp. nov., isolated from Thaumetopoea pityocampa (Lep., Thaumetopoeidae).</title>
        <authorList>
            <person name="Ince I.A."/>
            <person name="Demirbag Z."/>
            <person name="Kati H."/>
        </authorList>
    </citation>
    <scope>NUCLEOTIDE SEQUENCE [LARGE SCALE GENOMIC DNA]</scope>
    <source>
        <strain evidence="2 3">Tp2</strain>
    </source>
</reference>
<dbReference type="InterPro" id="IPR000182">
    <property type="entry name" value="GNAT_dom"/>
</dbReference>
<proteinExistence type="predicted"/>
<dbReference type="PANTHER" id="PTHR43441">
    <property type="entry name" value="RIBOSOMAL-PROTEIN-SERINE ACETYLTRANSFERASE"/>
    <property type="match status" value="1"/>
</dbReference>
<dbReference type="Proteomes" id="UP000239297">
    <property type="component" value="Unassembled WGS sequence"/>
</dbReference>
<dbReference type="EMBL" id="PRKW01000007">
    <property type="protein sequence ID" value="PPB47884.1"/>
    <property type="molecule type" value="Genomic_DNA"/>
</dbReference>
<sequence>MGTNSDVPPWPVEDPSYDGVVLRTFQDDDTGMAMELARDDYVPMIGTLPSHASREEALAWVERQRQRHTDGTGFSFSIADAGTGCSLGQMGLWTRELKQGRAQAGYGVMPSARGRGVAGRALRALLDFAWTIPELHRVELHIEPWNTASVRSADRAGFHREGLLRSYQDIGGERRDMLLHAAVRARRGSL</sequence>
<dbReference type="AlphaFoldDB" id="A0A2S5ITI8"/>
<keyword evidence="3" id="KW-1185">Reference proteome</keyword>
<evidence type="ECO:0000259" key="1">
    <source>
        <dbReference type="PROSITE" id="PS51186"/>
    </source>
</evidence>
<organism evidence="2 3">
    <name type="scientific">Arthrobacter pityocampae</name>
    <dbReference type="NCBI Taxonomy" id="547334"/>
    <lineage>
        <taxon>Bacteria</taxon>
        <taxon>Bacillati</taxon>
        <taxon>Actinomycetota</taxon>
        <taxon>Actinomycetes</taxon>
        <taxon>Micrococcales</taxon>
        <taxon>Micrococcaceae</taxon>
        <taxon>Arthrobacter</taxon>
    </lineage>
</organism>
<name>A0A2S5ITI8_9MICC</name>